<sequence>MLPERGCDRVCSHADHHLSRALVRHLQAADLPADSDTGHRLCGGHLDSRSPGLYTAAPHDGGNRDRGDHGRRKEGEQRSPRGKATGTNSSHLSTRLLTDLLLTSIHVLTVAGRSRGGVGEEDSNFRGSERE</sequence>
<organism evidence="2 3">
    <name type="scientific">Elysia marginata</name>
    <dbReference type="NCBI Taxonomy" id="1093978"/>
    <lineage>
        <taxon>Eukaryota</taxon>
        <taxon>Metazoa</taxon>
        <taxon>Spiralia</taxon>
        <taxon>Lophotrochozoa</taxon>
        <taxon>Mollusca</taxon>
        <taxon>Gastropoda</taxon>
        <taxon>Heterobranchia</taxon>
        <taxon>Euthyneura</taxon>
        <taxon>Panpulmonata</taxon>
        <taxon>Sacoglossa</taxon>
        <taxon>Placobranchoidea</taxon>
        <taxon>Plakobranchidae</taxon>
        <taxon>Elysia</taxon>
    </lineage>
</organism>
<accession>A0AAV4IUK8</accession>
<evidence type="ECO:0000313" key="2">
    <source>
        <dbReference type="EMBL" id="GFS13630.1"/>
    </source>
</evidence>
<comment type="caution">
    <text evidence="2">The sequence shown here is derived from an EMBL/GenBank/DDBJ whole genome shotgun (WGS) entry which is preliminary data.</text>
</comment>
<proteinExistence type="predicted"/>
<evidence type="ECO:0000313" key="3">
    <source>
        <dbReference type="Proteomes" id="UP000762676"/>
    </source>
</evidence>
<reference evidence="2 3" key="1">
    <citation type="journal article" date="2021" name="Elife">
        <title>Chloroplast acquisition without the gene transfer in kleptoplastic sea slugs, Plakobranchus ocellatus.</title>
        <authorList>
            <person name="Maeda T."/>
            <person name="Takahashi S."/>
            <person name="Yoshida T."/>
            <person name="Shimamura S."/>
            <person name="Takaki Y."/>
            <person name="Nagai Y."/>
            <person name="Toyoda A."/>
            <person name="Suzuki Y."/>
            <person name="Arimoto A."/>
            <person name="Ishii H."/>
            <person name="Satoh N."/>
            <person name="Nishiyama T."/>
            <person name="Hasebe M."/>
            <person name="Maruyama T."/>
            <person name="Minagawa J."/>
            <person name="Obokata J."/>
            <person name="Shigenobu S."/>
        </authorList>
    </citation>
    <scope>NUCLEOTIDE SEQUENCE [LARGE SCALE GENOMIC DNA]</scope>
</reference>
<protein>
    <submittedName>
        <fullName evidence="2">Uncharacterized protein</fullName>
    </submittedName>
</protein>
<gene>
    <name evidence="2" type="ORF">ElyMa_003141600</name>
</gene>
<dbReference type="AlphaFoldDB" id="A0AAV4IUK8"/>
<feature type="compositionally biased region" description="Basic and acidic residues" evidence="1">
    <location>
        <begin position="61"/>
        <end position="79"/>
    </location>
</feature>
<feature type="region of interest" description="Disordered" evidence="1">
    <location>
        <begin position="33"/>
        <end position="93"/>
    </location>
</feature>
<name>A0AAV4IUK8_9GAST</name>
<dbReference type="Proteomes" id="UP000762676">
    <property type="component" value="Unassembled WGS sequence"/>
</dbReference>
<evidence type="ECO:0000256" key="1">
    <source>
        <dbReference type="SAM" id="MobiDB-lite"/>
    </source>
</evidence>
<keyword evidence="3" id="KW-1185">Reference proteome</keyword>
<dbReference type="EMBL" id="BMAT01006487">
    <property type="protein sequence ID" value="GFS13630.1"/>
    <property type="molecule type" value="Genomic_DNA"/>
</dbReference>